<organism evidence="1 2">
    <name type="scientific">Quillaja saponaria</name>
    <name type="common">Soap bark tree</name>
    <dbReference type="NCBI Taxonomy" id="32244"/>
    <lineage>
        <taxon>Eukaryota</taxon>
        <taxon>Viridiplantae</taxon>
        <taxon>Streptophyta</taxon>
        <taxon>Embryophyta</taxon>
        <taxon>Tracheophyta</taxon>
        <taxon>Spermatophyta</taxon>
        <taxon>Magnoliopsida</taxon>
        <taxon>eudicotyledons</taxon>
        <taxon>Gunneridae</taxon>
        <taxon>Pentapetalae</taxon>
        <taxon>rosids</taxon>
        <taxon>fabids</taxon>
        <taxon>Fabales</taxon>
        <taxon>Quillajaceae</taxon>
        <taxon>Quillaja</taxon>
    </lineage>
</organism>
<dbReference type="PANTHER" id="PTHR34788:SF4">
    <property type="entry name" value="F15I1.22"/>
    <property type="match status" value="1"/>
</dbReference>
<dbReference type="KEGG" id="qsa:O6P43_018412"/>
<keyword evidence="2" id="KW-1185">Reference proteome</keyword>
<evidence type="ECO:0000313" key="1">
    <source>
        <dbReference type="EMBL" id="KAJ7963296.1"/>
    </source>
</evidence>
<dbReference type="AlphaFoldDB" id="A0AAD7PPE2"/>
<protein>
    <submittedName>
        <fullName evidence="1">Receptor-type tyrosine-protein like</fullName>
    </submittedName>
</protein>
<name>A0AAD7PPE2_QUISA</name>
<proteinExistence type="predicted"/>
<sequence length="132" mass="15970">MAIDHEEEHHHPTTQTHITPFFRWQTRVRILHRRRKLQTVRLGGKKPRRGFVLVKMWRKIRVRWLKFQYLCMLKKIKEYYKRLIKDLVEAGASIETFQQMVFMETSFAVPIGVSFSTYPHLPGSDRPRTLFM</sequence>
<keyword evidence="1" id="KW-0675">Receptor</keyword>
<reference evidence="1" key="1">
    <citation type="journal article" date="2023" name="Science">
        <title>Elucidation of the pathway for biosynthesis of saponin adjuvants from the soapbark tree.</title>
        <authorList>
            <person name="Reed J."/>
            <person name="Orme A."/>
            <person name="El-Demerdash A."/>
            <person name="Owen C."/>
            <person name="Martin L.B.B."/>
            <person name="Misra R.C."/>
            <person name="Kikuchi S."/>
            <person name="Rejzek M."/>
            <person name="Martin A.C."/>
            <person name="Harkess A."/>
            <person name="Leebens-Mack J."/>
            <person name="Louveau T."/>
            <person name="Stephenson M.J."/>
            <person name="Osbourn A."/>
        </authorList>
    </citation>
    <scope>NUCLEOTIDE SEQUENCE</scope>
    <source>
        <strain evidence="1">S10</strain>
    </source>
</reference>
<evidence type="ECO:0000313" key="2">
    <source>
        <dbReference type="Proteomes" id="UP001163823"/>
    </source>
</evidence>
<dbReference type="PANTHER" id="PTHR34788">
    <property type="entry name" value="F15I1.22"/>
    <property type="match status" value="1"/>
</dbReference>
<dbReference type="EMBL" id="JARAOO010000007">
    <property type="protein sequence ID" value="KAJ7963296.1"/>
    <property type="molecule type" value="Genomic_DNA"/>
</dbReference>
<dbReference type="Proteomes" id="UP001163823">
    <property type="component" value="Chromosome 7"/>
</dbReference>
<accession>A0AAD7PPE2</accession>
<comment type="caution">
    <text evidence="1">The sequence shown here is derived from an EMBL/GenBank/DDBJ whole genome shotgun (WGS) entry which is preliminary data.</text>
</comment>
<gene>
    <name evidence="1" type="ORF">O6P43_018412</name>
</gene>